<keyword evidence="4" id="KW-1185">Reference proteome</keyword>
<gene>
    <name evidence="3" type="ORF">FPH17_06280</name>
</gene>
<keyword evidence="2" id="KW-1133">Transmembrane helix</keyword>
<dbReference type="Proteomes" id="UP000320747">
    <property type="component" value="Unassembled WGS sequence"/>
</dbReference>
<evidence type="ECO:0000313" key="4">
    <source>
        <dbReference type="Proteomes" id="UP000320747"/>
    </source>
</evidence>
<organism evidence="3 4">
    <name type="scientific">Corynebacterium godavarianum</name>
    <dbReference type="NCBI Taxonomy" id="2054421"/>
    <lineage>
        <taxon>Bacteria</taxon>
        <taxon>Bacillati</taxon>
        <taxon>Actinomycetota</taxon>
        <taxon>Actinomycetes</taxon>
        <taxon>Mycobacteriales</taxon>
        <taxon>Corynebacteriaceae</taxon>
        <taxon>Corynebacterium</taxon>
    </lineage>
</organism>
<dbReference type="RefSeq" id="WP_154879230.1">
    <property type="nucleotide sequence ID" value="NZ_JAADJX010000001.1"/>
</dbReference>
<proteinExistence type="predicted"/>
<feature type="region of interest" description="Disordered" evidence="1">
    <location>
        <begin position="1"/>
        <end position="25"/>
    </location>
</feature>
<sequence>MENMETQGRQSTTNQHARVKDKDTAASAREALEVIRDTEARTKASQPVPWLSIVATSLCFGAGMYFTLVGHPWGLLILLAGVVGIIWIELSAKRGVRTAMKQEVREDPKLNWKAVVIPLLAYPLMTLAEGIGTVACAIVAVATTVGFIAAYGLTWNKYHD</sequence>
<feature type="transmembrane region" description="Helical" evidence="2">
    <location>
        <begin position="48"/>
        <end position="67"/>
    </location>
</feature>
<keyword evidence="2" id="KW-0472">Membrane</keyword>
<evidence type="ECO:0000313" key="3">
    <source>
        <dbReference type="EMBL" id="TSJ74361.1"/>
    </source>
</evidence>
<evidence type="ECO:0000256" key="1">
    <source>
        <dbReference type="SAM" id="MobiDB-lite"/>
    </source>
</evidence>
<feature type="transmembrane region" description="Helical" evidence="2">
    <location>
        <begin position="110"/>
        <end position="125"/>
    </location>
</feature>
<protein>
    <submittedName>
        <fullName evidence="3">Uncharacterized protein</fullName>
    </submittedName>
</protein>
<name>A0ABY3E4A5_9CORY</name>
<evidence type="ECO:0000256" key="2">
    <source>
        <dbReference type="SAM" id="Phobius"/>
    </source>
</evidence>
<keyword evidence="2" id="KW-0812">Transmembrane</keyword>
<feature type="transmembrane region" description="Helical" evidence="2">
    <location>
        <begin position="73"/>
        <end position="90"/>
    </location>
</feature>
<feature type="compositionally biased region" description="Polar residues" evidence="1">
    <location>
        <begin position="1"/>
        <end position="16"/>
    </location>
</feature>
<reference evidence="3 4" key="1">
    <citation type="submission" date="2019-07" db="EMBL/GenBank/DDBJ databases">
        <title>Draft genome of Corynebacterium godavarianum and other related strains.</title>
        <authorList>
            <person name="Bernier A.-M."/>
            <person name="Bernard K."/>
        </authorList>
    </citation>
    <scope>NUCLEOTIDE SEQUENCE [LARGE SCALE GENOMIC DNA]</scope>
    <source>
        <strain evidence="3 4">LMG 29598</strain>
    </source>
</reference>
<dbReference type="EMBL" id="VMHH01000004">
    <property type="protein sequence ID" value="TSJ74361.1"/>
    <property type="molecule type" value="Genomic_DNA"/>
</dbReference>
<comment type="caution">
    <text evidence="3">The sequence shown here is derived from an EMBL/GenBank/DDBJ whole genome shotgun (WGS) entry which is preliminary data.</text>
</comment>
<feature type="transmembrane region" description="Helical" evidence="2">
    <location>
        <begin position="131"/>
        <end position="153"/>
    </location>
</feature>
<accession>A0ABY3E4A5</accession>